<proteinExistence type="predicted"/>
<evidence type="ECO:0000313" key="2">
    <source>
        <dbReference type="EMBL" id="KAG6529566.1"/>
    </source>
</evidence>
<gene>
    <name evidence="2" type="ORF">ZIOFF_011774</name>
</gene>
<feature type="chain" id="PRO_5035299107" evidence="1">
    <location>
        <begin position="22"/>
        <end position="120"/>
    </location>
</feature>
<comment type="caution">
    <text evidence="2">The sequence shown here is derived from an EMBL/GenBank/DDBJ whole genome shotgun (WGS) entry which is preliminary data.</text>
</comment>
<protein>
    <submittedName>
        <fullName evidence="2">Uncharacterized protein</fullName>
    </submittedName>
</protein>
<reference evidence="2 3" key="1">
    <citation type="submission" date="2020-08" db="EMBL/GenBank/DDBJ databases">
        <title>Plant Genome Project.</title>
        <authorList>
            <person name="Zhang R.-G."/>
        </authorList>
    </citation>
    <scope>NUCLEOTIDE SEQUENCE [LARGE SCALE GENOMIC DNA]</scope>
    <source>
        <tissue evidence="2">Rhizome</tissue>
    </source>
</reference>
<dbReference type="EMBL" id="JACMSC010000003">
    <property type="protein sequence ID" value="KAG6529566.1"/>
    <property type="molecule type" value="Genomic_DNA"/>
</dbReference>
<dbReference type="AlphaFoldDB" id="A0A8J5I6D0"/>
<dbReference type="SUPFAM" id="SSF56112">
    <property type="entry name" value="Protein kinase-like (PK-like)"/>
    <property type="match status" value="1"/>
</dbReference>
<dbReference type="InterPro" id="IPR011009">
    <property type="entry name" value="Kinase-like_dom_sf"/>
</dbReference>
<evidence type="ECO:0000313" key="3">
    <source>
        <dbReference type="Proteomes" id="UP000734854"/>
    </source>
</evidence>
<accession>A0A8J5I6D0</accession>
<sequence length="120" mass="13772">MIAKGLRPIFLGLLLCAPIAARSLYNGYFAPLEIYKHLGHHDVIGNDLQLRDIKLCTFYVELDLQKAYPTRGSDLSTWEIMTFAENLLVTKDLVKIAYFGLAREVHSKSPFIEYVSTRWH</sequence>
<evidence type="ECO:0000256" key="1">
    <source>
        <dbReference type="SAM" id="SignalP"/>
    </source>
</evidence>
<feature type="signal peptide" evidence="1">
    <location>
        <begin position="1"/>
        <end position="21"/>
    </location>
</feature>
<name>A0A8J5I6D0_ZINOF</name>
<keyword evidence="3" id="KW-1185">Reference proteome</keyword>
<organism evidence="2 3">
    <name type="scientific">Zingiber officinale</name>
    <name type="common">Ginger</name>
    <name type="synonym">Amomum zingiber</name>
    <dbReference type="NCBI Taxonomy" id="94328"/>
    <lineage>
        <taxon>Eukaryota</taxon>
        <taxon>Viridiplantae</taxon>
        <taxon>Streptophyta</taxon>
        <taxon>Embryophyta</taxon>
        <taxon>Tracheophyta</taxon>
        <taxon>Spermatophyta</taxon>
        <taxon>Magnoliopsida</taxon>
        <taxon>Liliopsida</taxon>
        <taxon>Zingiberales</taxon>
        <taxon>Zingiberaceae</taxon>
        <taxon>Zingiber</taxon>
    </lineage>
</organism>
<keyword evidence="1" id="KW-0732">Signal</keyword>
<dbReference type="Proteomes" id="UP000734854">
    <property type="component" value="Unassembled WGS sequence"/>
</dbReference>